<dbReference type="Pfam" id="PF04158">
    <property type="entry name" value="Sof1"/>
    <property type="match status" value="1"/>
</dbReference>
<dbReference type="InterPro" id="IPR051733">
    <property type="entry name" value="WD_repeat_DCAF13/WDSOF1"/>
</dbReference>
<dbReference type="InterPro" id="IPR036322">
    <property type="entry name" value="WD40_repeat_dom_sf"/>
</dbReference>
<name>A0A7S1TBL6_9RHOD</name>
<feature type="repeat" description="WD" evidence="9">
    <location>
        <begin position="65"/>
        <end position="107"/>
    </location>
</feature>
<evidence type="ECO:0000256" key="1">
    <source>
        <dbReference type="ARBA" id="ARBA00004604"/>
    </source>
</evidence>
<dbReference type="InterPro" id="IPR001680">
    <property type="entry name" value="WD40_rpt"/>
</dbReference>
<evidence type="ECO:0000313" key="12">
    <source>
        <dbReference type="EMBL" id="CAD9231052.1"/>
    </source>
</evidence>
<gene>
    <name evidence="12" type="ORF">CCAE0312_LOCUS3107</name>
</gene>
<dbReference type="EMBL" id="HBGH01005773">
    <property type="protein sequence ID" value="CAD9231052.1"/>
    <property type="molecule type" value="Transcribed_RNA"/>
</dbReference>
<evidence type="ECO:0000256" key="2">
    <source>
        <dbReference type="ARBA" id="ARBA00005649"/>
    </source>
</evidence>
<evidence type="ECO:0000256" key="10">
    <source>
        <dbReference type="SAM" id="MobiDB-lite"/>
    </source>
</evidence>
<keyword evidence="5" id="KW-0677">Repeat</keyword>
<keyword evidence="7" id="KW-0687">Ribonucleoprotein</keyword>
<comment type="similarity">
    <text evidence="2">Belongs to the WD repeat DCAF13/WDSOF1 family.</text>
</comment>
<dbReference type="GO" id="GO:0016567">
    <property type="term" value="P:protein ubiquitination"/>
    <property type="evidence" value="ECO:0007669"/>
    <property type="project" value="UniProtKB-UniPathway"/>
</dbReference>
<dbReference type="PROSITE" id="PS50082">
    <property type="entry name" value="WD_REPEATS_2"/>
    <property type="match status" value="3"/>
</dbReference>
<feature type="compositionally biased region" description="Basic residues" evidence="10">
    <location>
        <begin position="441"/>
        <end position="452"/>
    </location>
</feature>
<evidence type="ECO:0000256" key="9">
    <source>
        <dbReference type="PROSITE-ProRule" id="PRU00221"/>
    </source>
</evidence>
<dbReference type="InterPro" id="IPR020472">
    <property type="entry name" value="WD40_PAC1"/>
</dbReference>
<dbReference type="InterPro" id="IPR007287">
    <property type="entry name" value="Sof1"/>
</dbReference>
<evidence type="ECO:0000256" key="4">
    <source>
        <dbReference type="ARBA" id="ARBA00022574"/>
    </source>
</evidence>
<keyword evidence="4 9" id="KW-0853">WD repeat</keyword>
<feature type="region of interest" description="Disordered" evidence="10">
    <location>
        <begin position="415"/>
        <end position="452"/>
    </location>
</feature>
<keyword evidence="6" id="KW-0539">Nucleus</keyword>
<dbReference type="PANTHER" id="PTHR22851">
    <property type="entry name" value="U3 SMALL NUCLEOLAR RNA U3 SNORNA ASSOCIATED PROTEIN"/>
    <property type="match status" value="1"/>
</dbReference>
<dbReference type="SUPFAM" id="SSF50978">
    <property type="entry name" value="WD40 repeat-like"/>
    <property type="match status" value="1"/>
</dbReference>
<dbReference type="InterPro" id="IPR019775">
    <property type="entry name" value="WD40_repeat_CS"/>
</dbReference>
<dbReference type="PRINTS" id="PR00320">
    <property type="entry name" value="GPROTEINBRPT"/>
</dbReference>
<protein>
    <recommendedName>
        <fullName evidence="3">DDB1- and CUL4-associated factor 13</fullName>
    </recommendedName>
    <alternativeName>
        <fullName evidence="8">WD repeat and SOF domain-containing protein 1</fullName>
    </alternativeName>
</protein>
<dbReference type="GO" id="GO:0000462">
    <property type="term" value="P:maturation of SSU-rRNA from tricistronic rRNA transcript (SSU-rRNA, 5.8S rRNA, LSU-rRNA)"/>
    <property type="evidence" value="ECO:0007669"/>
    <property type="project" value="TreeGrafter"/>
</dbReference>
<dbReference type="PANTHER" id="PTHR22851:SF0">
    <property type="entry name" value="DDB1- AND CUL4-ASSOCIATED FACTOR 13"/>
    <property type="match status" value="1"/>
</dbReference>
<dbReference type="GO" id="GO:0032040">
    <property type="term" value="C:small-subunit processome"/>
    <property type="evidence" value="ECO:0007669"/>
    <property type="project" value="TreeGrafter"/>
</dbReference>
<dbReference type="Gene3D" id="2.130.10.10">
    <property type="entry name" value="YVTN repeat-like/Quinoprotein amine dehydrogenase"/>
    <property type="match status" value="2"/>
</dbReference>
<feature type="repeat" description="WD" evidence="9">
    <location>
        <begin position="328"/>
        <end position="369"/>
    </location>
</feature>
<dbReference type="CDD" id="cd00200">
    <property type="entry name" value="WD40"/>
    <property type="match status" value="1"/>
</dbReference>
<evidence type="ECO:0000259" key="11">
    <source>
        <dbReference type="Pfam" id="PF04158"/>
    </source>
</evidence>
<feature type="repeat" description="WD" evidence="9">
    <location>
        <begin position="285"/>
        <end position="326"/>
    </location>
</feature>
<evidence type="ECO:0000256" key="5">
    <source>
        <dbReference type="ARBA" id="ARBA00022737"/>
    </source>
</evidence>
<comment type="subcellular location">
    <subcellularLocation>
        <location evidence="1">Nucleus</location>
        <location evidence="1">Nucleolus</location>
    </subcellularLocation>
</comment>
<evidence type="ECO:0000256" key="6">
    <source>
        <dbReference type="ARBA" id="ARBA00023242"/>
    </source>
</evidence>
<evidence type="ECO:0000256" key="8">
    <source>
        <dbReference type="ARBA" id="ARBA00032239"/>
    </source>
</evidence>
<reference evidence="12" key="1">
    <citation type="submission" date="2021-01" db="EMBL/GenBank/DDBJ databases">
        <authorList>
            <person name="Corre E."/>
            <person name="Pelletier E."/>
            <person name="Niang G."/>
            <person name="Scheremetjew M."/>
            <person name="Finn R."/>
            <person name="Kale V."/>
            <person name="Holt S."/>
            <person name="Cochrane G."/>
            <person name="Meng A."/>
            <person name="Brown T."/>
            <person name="Cohen L."/>
        </authorList>
    </citation>
    <scope>NUCLEOTIDE SEQUENCE</scope>
    <source>
        <strain evidence="12">SAG 36.94</strain>
    </source>
</reference>
<dbReference type="SMART" id="SM00320">
    <property type="entry name" value="WD40"/>
    <property type="match status" value="7"/>
</dbReference>
<evidence type="ECO:0000256" key="7">
    <source>
        <dbReference type="ARBA" id="ARBA00023274"/>
    </source>
</evidence>
<accession>A0A7S1TBL6</accession>
<feature type="domain" description="Sof1-like protein" evidence="11">
    <location>
        <begin position="361"/>
        <end position="447"/>
    </location>
</feature>
<proteinExistence type="inferred from homology"/>
<dbReference type="InterPro" id="IPR015943">
    <property type="entry name" value="WD40/YVTN_repeat-like_dom_sf"/>
</dbReference>
<evidence type="ECO:0000256" key="3">
    <source>
        <dbReference type="ARBA" id="ARBA00021762"/>
    </source>
</evidence>
<dbReference type="AlphaFoldDB" id="A0A7S1TBL6"/>
<organism evidence="12">
    <name type="scientific">Compsopogon caeruleus</name>
    <dbReference type="NCBI Taxonomy" id="31354"/>
    <lineage>
        <taxon>Eukaryota</taxon>
        <taxon>Rhodophyta</taxon>
        <taxon>Compsopogonophyceae</taxon>
        <taxon>Compsopogonales</taxon>
        <taxon>Compsopogonaceae</taxon>
        <taxon>Compsopogon</taxon>
    </lineage>
</organism>
<dbReference type="UniPathway" id="UPA00143"/>
<sequence length="452" mass="51360">MKVRVLSRSSLEYTGALDGAGSVPRRPRNPDPALHPFERAVEEKRALNAVKLERVFAKPFVGVLGDGHLDGAYALARSRRFVSRMVSGSADGEIAVWNLMRREADVTIKAHRGFVRGLAVSTTVLEDEGERYFSCGDDKTVKIWSVAGVRDSGKPTAVFRGTGVFYDVDTHWKDRIFCSAGQDGVDIWDESRSEPVENLKWGPDSVTKVVFNPVEKDILASCGADRSIALYDVRLQTPVRKVILRMKSNSLAWNPMEAFNFVIANEDGNLYSYDMRKLKDATCVHTDHVMAVMDVDFSPTGREFVSASYDKTIRIFKFNGGRSRDVYHTKRMQRVFAVKLSADSRFILSASDDGDLRLWKAQASRPIKPLLPREKESLDYNQKLKQRFHDVPEIRRIQRHRHVPKVIKNLAKEKEIVKKSRQRKEKNLRAHSTPGTVPVRPTRKKHVVRELE</sequence>
<dbReference type="Pfam" id="PF00400">
    <property type="entry name" value="WD40"/>
    <property type="match status" value="3"/>
</dbReference>
<dbReference type="PROSITE" id="PS00678">
    <property type="entry name" value="WD_REPEATS_1"/>
    <property type="match status" value="1"/>
</dbReference>